<protein>
    <recommendedName>
        <fullName evidence="1">Alpha-ketoglutarate-dependent dioxygenase AlkB-like domain-containing protein</fullName>
    </recommendedName>
</protein>
<feature type="domain" description="Alpha-ketoglutarate-dependent dioxygenase AlkB-like" evidence="1">
    <location>
        <begin position="23"/>
        <end position="218"/>
    </location>
</feature>
<dbReference type="AlphaFoldDB" id="A0A9P5XM45"/>
<organism evidence="2 3">
    <name type="scientific">Macrolepiota fuliginosa MF-IS2</name>
    <dbReference type="NCBI Taxonomy" id="1400762"/>
    <lineage>
        <taxon>Eukaryota</taxon>
        <taxon>Fungi</taxon>
        <taxon>Dikarya</taxon>
        <taxon>Basidiomycota</taxon>
        <taxon>Agaricomycotina</taxon>
        <taxon>Agaricomycetes</taxon>
        <taxon>Agaricomycetidae</taxon>
        <taxon>Agaricales</taxon>
        <taxon>Agaricineae</taxon>
        <taxon>Agaricaceae</taxon>
        <taxon>Macrolepiota</taxon>
    </lineage>
</organism>
<dbReference type="GO" id="GO:0005759">
    <property type="term" value="C:mitochondrial matrix"/>
    <property type="evidence" value="ECO:0007669"/>
    <property type="project" value="TreeGrafter"/>
</dbReference>
<gene>
    <name evidence="2" type="ORF">P691DRAFT_793070</name>
</gene>
<evidence type="ECO:0000313" key="3">
    <source>
        <dbReference type="Proteomes" id="UP000807342"/>
    </source>
</evidence>
<comment type="caution">
    <text evidence="2">The sequence shown here is derived from an EMBL/GenBank/DDBJ whole genome shotgun (WGS) entry which is preliminary data.</text>
</comment>
<dbReference type="Pfam" id="PF13532">
    <property type="entry name" value="2OG-FeII_Oxy_2"/>
    <property type="match status" value="1"/>
</dbReference>
<dbReference type="GO" id="GO:0006974">
    <property type="term" value="P:DNA damage response"/>
    <property type="evidence" value="ECO:0007669"/>
    <property type="project" value="InterPro"/>
</dbReference>
<dbReference type="InterPro" id="IPR037151">
    <property type="entry name" value="AlkB-like_sf"/>
</dbReference>
<name>A0A9P5XM45_9AGAR</name>
<dbReference type="InterPro" id="IPR032870">
    <property type="entry name" value="ALKBH7-like"/>
</dbReference>
<dbReference type="Gene3D" id="2.60.120.590">
    <property type="entry name" value="Alpha-ketoglutarate-dependent dioxygenase AlkB-like"/>
    <property type="match status" value="1"/>
</dbReference>
<reference evidence="2" key="1">
    <citation type="submission" date="2020-11" db="EMBL/GenBank/DDBJ databases">
        <authorList>
            <consortium name="DOE Joint Genome Institute"/>
            <person name="Ahrendt S."/>
            <person name="Riley R."/>
            <person name="Andreopoulos W."/>
            <person name="Labutti K."/>
            <person name="Pangilinan J."/>
            <person name="Ruiz-Duenas F.J."/>
            <person name="Barrasa J.M."/>
            <person name="Sanchez-Garcia M."/>
            <person name="Camarero S."/>
            <person name="Miyauchi S."/>
            <person name="Serrano A."/>
            <person name="Linde D."/>
            <person name="Babiker R."/>
            <person name="Drula E."/>
            <person name="Ayuso-Fernandez I."/>
            <person name="Pacheco R."/>
            <person name="Padilla G."/>
            <person name="Ferreira P."/>
            <person name="Barriuso J."/>
            <person name="Kellner H."/>
            <person name="Castanera R."/>
            <person name="Alfaro M."/>
            <person name="Ramirez L."/>
            <person name="Pisabarro A.G."/>
            <person name="Kuo A."/>
            <person name="Tritt A."/>
            <person name="Lipzen A."/>
            <person name="He G."/>
            <person name="Yan M."/>
            <person name="Ng V."/>
            <person name="Cullen D."/>
            <person name="Martin F."/>
            <person name="Rosso M.-N."/>
            <person name="Henrissat B."/>
            <person name="Hibbett D."/>
            <person name="Martinez A.T."/>
            <person name="Grigoriev I.V."/>
        </authorList>
    </citation>
    <scope>NUCLEOTIDE SEQUENCE</scope>
    <source>
        <strain evidence="2">MF-IS2</strain>
    </source>
</reference>
<dbReference type="GO" id="GO:0016706">
    <property type="term" value="F:2-oxoglutarate-dependent dioxygenase activity"/>
    <property type="evidence" value="ECO:0007669"/>
    <property type="project" value="TreeGrafter"/>
</dbReference>
<evidence type="ECO:0000259" key="1">
    <source>
        <dbReference type="Pfam" id="PF13532"/>
    </source>
</evidence>
<evidence type="ECO:0000313" key="2">
    <source>
        <dbReference type="EMBL" id="KAF9453270.1"/>
    </source>
</evidence>
<dbReference type="Proteomes" id="UP000807342">
    <property type="component" value="Unassembled WGS sequence"/>
</dbReference>
<dbReference type="PANTHER" id="PTHR21052">
    <property type="entry name" value="SPERMATOGENESIS ASSOCIATED 11-RELATED"/>
    <property type="match status" value="1"/>
</dbReference>
<dbReference type="InterPro" id="IPR027450">
    <property type="entry name" value="AlkB-like"/>
</dbReference>
<accession>A0A9P5XM45</accession>
<proteinExistence type="predicted"/>
<dbReference type="EMBL" id="MU151063">
    <property type="protein sequence ID" value="KAF9453270.1"/>
    <property type="molecule type" value="Genomic_DNA"/>
</dbReference>
<dbReference type="OrthoDB" id="28127at2759"/>
<dbReference type="PANTHER" id="PTHR21052:SF0">
    <property type="entry name" value="ALPHA-KETOGLUTARATE-DEPENDENT DIOXYGENASE ALKB HOMOLOG 7, MITOCHONDRIAL"/>
    <property type="match status" value="1"/>
</dbReference>
<keyword evidence="3" id="KW-1185">Reference proteome</keyword>
<dbReference type="GO" id="GO:0006631">
    <property type="term" value="P:fatty acid metabolic process"/>
    <property type="evidence" value="ECO:0007669"/>
    <property type="project" value="TreeGrafter"/>
</dbReference>
<sequence length="226" mass="25788">MHRACLSNQPTTTSVCYPGGLEFWQAYFTPEEQKILLRASLHKLDMSESIKSRKRRRAYLKSSPENALEPTDLQGIFLPDECYEFQEGHYDGVIRHYREMHLAAWPEAEFESLSSVLKRLYALCPSQNVQTHLLHLGTRGYILPHIDNIHASGTWILGVSLGNERLLHLKPVRGGPPFELILPSGSVYLQRGGVRYTYEHSIEHKPGEDHGQRLSIMIRDLPSTSL</sequence>
<dbReference type="SUPFAM" id="SSF51197">
    <property type="entry name" value="Clavaminate synthase-like"/>
    <property type="match status" value="1"/>
</dbReference>